<dbReference type="Proteomes" id="UP001179600">
    <property type="component" value="Chromosome"/>
</dbReference>
<reference evidence="3" key="1">
    <citation type="submission" date="2023-01" db="EMBL/GenBank/DDBJ databases">
        <title>Oxazolidinone resistance genes in florfenicol resistant enterococci from beef cattle and veal calves at slaughter.</title>
        <authorList>
            <person name="Biggel M."/>
        </authorList>
    </citation>
    <scope>NUCLEOTIDE SEQUENCE</scope>
    <source>
        <strain evidence="3">K204-1</strain>
    </source>
</reference>
<dbReference type="SUPFAM" id="SSF56601">
    <property type="entry name" value="beta-lactamase/transpeptidase-like"/>
    <property type="match status" value="1"/>
</dbReference>
<sequence length="89" mass="9866">MKKIRVLIGLILVGIILFKGVTFYQTGTFRLKGKKIYSQSAILVDETGKTIASKQKNKKIAPASLAKMMTAIVALEKLVLFIIHYGFAH</sequence>
<evidence type="ECO:0000313" key="4">
    <source>
        <dbReference type="Proteomes" id="UP001179600"/>
    </source>
</evidence>
<dbReference type="Pfam" id="PF00768">
    <property type="entry name" value="Peptidase_S11"/>
    <property type="match status" value="1"/>
</dbReference>
<keyword evidence="1" id="KW-0812">Transmembrane</keyword>
<gene>
    <name evidence="3" type="ORF">PML95_01580</name>
</gene>
<proteinExistence type="predicted"/>
<name>A0AAE9XP61_9ENTE</name>
<organism evidence="3 4">
    <name type="scientific">Vagococcus lutrae</name>
    <dbReference type="NCBI Taxonomy" id="81947"/>
    <lineage>
        <taxon>Bacteria</taxon>
        <taxon>Bacillati</taxon>
        <taxon>Bacillota</taxon>
        <taxon>Bacilli</taxon>
        <taxon>Lactobacillales</taxon>
        <taxon>Enterococcaceae</taxon>
        <taxon>Vagococcus</taxon>
    </lineage>
</organism>
<keyword evidence="1" id="KW-1133">Transmembrane helix</keyword>
<evidence type="ECO:0000259" key="2">
    <source>
        <dbReference type="Pfam" id="PF00768"/>
    </source>
</evidence>
<protein>
    <recommendedName>
        <fullName evidence="2">Peptidase S11 D-alanyl-D-alanine carboxypeptidase A N-terminal domain-containing protein</fullName>
    </recommendedName>
</protein>
<dbReference type="Gene3D" id="3.40.710.10">
    <property type="entry name" value="DD-peptidase/beta-lactamase superfamily"/>
    <property type="match status" value="1"/>
</dbReference>
<dbReference type="InterPro" id="IPR001967">
    <property type="entry name" value="Peptidase_S11_N"/>
</dbReference>
<dbReference type="EMBL" id="CP116507">
    <property type="protein sequence ID" value="WCG22964.1"/>
    <property type="molecule type" value="Genomic_DNA"/>
</dbReference>
<dbReference type="GO" id="GO:0006508">
    <property type="term" value="P:proteolysis"/>
    <property type="evidence" value="ECO:0007669"/>
    <property type="project" value="InterPro"/>
</dbReference>
<evidence type="ECO:0000313" key="3">
    <source>
        <dbReference type="EMBL" id="WCG22964.1"/>
    </source>
</evidence>
<feature type="domain" description="Peptidase S11 D-alanyl-D-alanine carboxypeptidase A N-terminal" evidence="2">
    <location>
        <begin position="34"/>
        <end position="76"/>
    </location>
</feature>
<feature type="transmembrane region" description="Helical" evidence="1">
    <location>
        <begin position="6"/>
        <end position="24"/>
    </location>
</feature>
<dbReference type="RefSeq" id="WP_272163468.1">
    <property type="nucleotide sequence ID" value="NZ_CP116507.1"/>
</dbReference>
<dbReference type="InterPro" id="IPR012338">
    <property type="entry name" value="Beta-lactam/transpept-like"/>
</dbReference>
<feature type="transmembrane region" description="Helical" evidence="1">
    <location>
        <begin position="65"/>
        <end position="87"/>
    </location>
</feature>
<evidence type="ECO:0000256" key="1">
    <source>
        <dbReference type="SAM" id="Phobius"/>
    </source>
</evidence>
<dbReference type="AlphaFoldDB" id="A0AAE9XP61"/>
<dbReference type="GO" id="GO:0009002">
    <property type="term" value="F:serine-type D-Ala-D-Ala carboxypeptidase activity"/>
    <property type="evidence" value="ECO:0007669"/>
    <property type="project" value="InterPro"/>
</dbReference>
<keyword evidence="1" id="KW-0472">Membrane</keyword>
<accession>A0AAE9XP61</accession>